<keyword evidence="5" id="KW-1185">Reference proteome</keyword>
<keyword evidence="2" id="KW-1133">Transmembrane helix</keyword>
<dbReference type="PANTHER" id="PTHR46558">
    <property type="entry name" value="TRACRIPTIONAL REGULATORY PROTEIN-RELATED-RELATED"/>
    <property type="match status" value="1"/>
</dbReference>
<dbReference type="SMART" id="SM00530">
    <property type="entry name" value="HTH_XRE"/>
    <property type="match status" value="1"/>
</dbReference>
<dbReference type="Pfam" id="PF01381">
    <property type="entry name" value="HTH_3"/>
    <property type="match status" value="1"/>
</dbReference>
<name>A0A1E8GJW6_9LACT</name>
<dbReference type="PANTHER" id="PTHR46558:SF15">
    <property type="entry name" value="HELIX-TURN-HELIX DOMAIN PROTEIN"/>
    <property type="match status" value="1"/>
</dbReference>
<dbReference type="STRING" id="1859473.BG261_06490"/>
<feature type="transmembrane region" description="Helical" evidence="2">
    <location>
        <begin position="165"/>
        <end position="189"/>
    </location>
</feature>
<evidence type="ECO:0000313" key="5">
    <source>
        <dbReference type="Proteomes" id="UP000178622"/>
    </source>
</evidence>
<feature type="transmembrane region" description="Helical" evidence="2">
    <location>
        <begin position="109"/>
        <end position="126"/>
    </location>
</feature>
<dbReference type="EMBL" id="MKIR01000024">
    <property type="protein sequence ID" value="OFI48540.1"/>
    <property type="molecule type" value="Genomic_DNA"/>
</dbReference>
<keyword evidence="2" id="KW-0812">Transmembrane</keyword>
<gene>
    <name evidence="4" type="ORF">BG261_06490</name>
</gene>
<dbReference type="InterPro" id="IPR001387">
    <property type="entry name" value="Cro/C1-type_HTH"/>
</dbReference>
<protein>
    <recommendedName>
        <fullName evidence="3">HTH cro/C1-type domain-containing protein</fullName>
    </recommendedName>
</protein>
<accession>A0A1E8GJW6</accession>
<dbReference type="InterPro" id="IPR010982">
    <property type="entry name" value="Lambda_DNA-bd_dom_sf"/>
</dbReference>
<evidence type="ECO:0000313" key="4">
    <source>
        <dbReference type="EMBL" id="OFI48540.1"/>
    </source>
</evidence>
<dbReference type="SUPFAM" id="SSF47413">
    <property type="entry name" value="lambda repressor-like DNA-binding domains"/>
    <property type="match status" value="1"/>
</dbReference>
<dbReference type="CDD" id="cd00093">
    <property type="entry name" value="HTH_XRE"/>
    <property type="match status" value="1"/>
</dbReference>
<dbReference type="OrthoDB" id="9805856at2"/>
<dbReference type="GO" id="GO:0003677">
    <property type="term" value="F:DNA binding"/>
    <property type="evidence" value="ECO:0007669"/>
    <property type="project" value="UniProtKB-KW"/>
</dbReference>
<organism evidence="4 5">
    <name type="scientific">Floricoccus tropicus</name>
    <dbReference type="NCBI Taxonomy" id="1859473"/>
    <lineage>
        <taxon>Bacteria</taxon>
        <taxon>Bacillati</taxon>
        <taxon>Bacillota</taxon>
        <taxon>Bacilli</taxon>
        <taxon>Lactobacillales</taxon>
        <taxon>Streptococcaceae</taxon>
        <taxon>Floricoccus</taxon>
    </lineage>
</organism>
<comment type="caution">
    <text evidence="4">The sequence shown here is derived from an EMBL/GenBank/DDBJ whole genome shotgun (WGS) entry which is preliminary data.</text>
</comment>
<dbReference type="Gene3D" id="1.10.260.40">
    <property type="entry name" value="lambda repressor-like DNA-binding domains"/>
    <property type="match status" value="1"/>
</dbReference>
<evidence type="ECO:0000259" key="3">
    <source>
        <dbReference type="PROSITE" id="PS50943"/>
    </source>
</evidence>
<feature type="domain" description="HTH cro/C1-type" evidence="3">
    <location>
        <begin position="7"/>
        <end position="61"/>
    </location>
</feature>
<keyword evidence="1" id="KW-0238">DNA-binding</keyword>
<dbReference type="Proteomes" id="UP000178622">
    <property type="component" value="Unassembled WGS sequence"/>
</dbReference>
<evidence type="ECO:0000256" key="1">
    <source>
        <dbReference type="ARBA" id="ARBA00023125"/>
    </source>
</evidence>
<proteinExistence type="predicted"/>
<keyword evidence="2" id="KW-0472">Membrane</keyword>
<reference evidence="5" key="1">
    <citation type="submission" date="2016-09" db="EMBL/GenBank/DDBJ databases">
        <title>Draft genome sequence of a novel species of the family Streptococcaceae isolated from flowers.</title>
        <authorList>
            <person name="Chuah L.-O."/>
            <person name="Yap K.-P."/>
            <person name="Thong K.L."/>
            <person name="Liong M.T."/>
            <person name="Ahmad R."/>
            <person name="Rusul G."/>
        </authorList>
    </citation>
    <scope>NUCLEOTIDE SEQUENCE [LARGE SCALE GENOMIC DNA]</scope>
    <source>
        <strain evidence="5">DF1</strain>
    </source>
</reference>
<feature type="transmembrane region" description="Helical" evidence="2">
    <location>
        <begin position="83"/>
        <end position="103"/>
    </location>
</feature>
<dbReference type="AlphaFoldDB" id="A0A1E8GJW6"/>
<dbReference type="RefSeq" id="WP_070792935.1">
    <property type="nucleotide sequence ID" value="NZ_MKIR01000024.1"/>
</dbReference>
<evidence type="ECO:0000256" key="2">
    <source>
        <dbReference type="SAM" id="Phobius"/>
    </source>
</evidence>
<dbReference type="PROSITE" id="PS50943">
    <property type="entry name" value="HTH_CROC1"/>
    <property type="match status" value="1"/>
</dbReference>
<sequence length="198" mass="22794">MELSKQIKEHRARLEISQEQLAEKMYVSRQTISNWENERSYPDVHNLLLLAAIFDVTLDQLVKGDVKIMKEKISQANFNKSSYIMLISSILSAISLGITIPFINSSLNWSLLIPIGFLLPGFYYATKIDKWKKDDDIKTYKEIAVFMEGGDVKAARKERSEVKDILETIIIVIIYVAVFLAIMYISFLVTRGLIDYFK</sequence>